<keyword evidence="1 3" id="KW-0378">Hydrolase</keyword>
<keyword evidence="4" id="KW-1185">Reference proteome</keyword>
<dbReference type="RefSeq" id="WP_408158575.1">
    <property type="nucleotide sequence ID" value="NZ_JAQQFM010000006.1"/>
</dbReference>
<dbReference type="InterPro" id="IPR049492">
    <property type="entry name" value="BD-FAE-like_dom"/>
</dbReference>
<organism evidence="3 4">
    <name type="scientific">Herbaspirillum lusitanum</name>
    <dbReference type="NCBI Taxonomy" id="213312"/>
    <lineage>
        <taxon>Bacteria</taxon>
        <taxon>Pseudomonadati</taxon>
        <taxon>Pseudomonadota</taxon>
        <taxon>Betaproteobacteria</taxon>
        <taxon>Burkholderiales</taxon>
        <taxon>Oxalobacteraceae</taxon>
        <taxon>Herbaspirillum</taxon>
    </lineage>
</organism>
<accession>A0ABW9ABL5</accession>
<reference evidence="3 4" key="1">
    <citation type="journal article" date="2024" name="Chem. Sci.">
        <title>Discovery of megapolipeptins by genome mining of a Burkholderiales bacteria collection.</title>
        <authorList>
            <person name="Paulo B.S."/>
            <person name="Recchia M.J.J."/>
            <person name="Lee S."/>
            <person name="Fergusson C.H."/>
            <person name="Romanowski S.B."/>
            <person name="Hernandez A."/>
            <person name="Krull N."/>
            <person name="Liu D.Y."/>
            <person name="Cavanagh H."/>
            <person name="Bos A."/>
            <person name="Gray C.A."/>
            <person name="Murphy B.T."/>
            <person name="Linington R.G."/>
            <person name="Eustaquio A.S."/>
        </authorList>
    </citation>
    <scope>NUCLEOTIDE SEQUENCE [LARGE SCALE GENOMIC DNA]</scope>
    <source>
        <strain evidence="3 4">RL21-008-BIB-A</strain>
    </source>
</reference>
<evidence type="ECO:0000256" key="1">
    <source>
        <dbReference type="ARBA" id="ARBA00022801"/>
    </source>
</evidence>
<proteinExistence type="predicted"/>
<dbReference type="SUPFAM" id="SSF53474">
    <property type="entry name" value="alpha/beta-Hydrolases"/>
    <property type="match status" value="1"/>
</dbReference>
<dbReference type="GO" id="GO:0016787">
    <property type="term" value="F:hydrolase activity"/>
    <property type="evidence" value="ECO:0007669"/>
    <property type="project" value="UniProtKB-KW"/>
</dbReference>
<dbReference type="InterPro" id="IPR029058">
    <property type="entry name" value="AB_hydrolase_fold"/>
</dbReference>
<dbReference type="PANTHER" id="PTHR48081">
    <property type="entry name" value="AB HYDROLASE SUPERFAMILY PROTEIN C4A8.06C"/>
    <property type="match status" value="1"/>
</dbReference>
<dbReference type="Gene3D" id="3.40.50.1820">
    <property type="entry name" value="alpha/beta hydrolase"/>
    <property type="match status" value="1"/>
</dbReference>
<name>A0ABW9ABL5_9BURK</name>
<dbReference type="PANTHER" id="PTHR48081:SF33">
    <property type="entry name" value="KYNURENINE FORMAMIDASE"/>
    <property type="match status" value="1"/>
</dbReference>
<evidence type="ECO:0000313" key="4">
    <source>
        <dbReference type="Proteomes" id="UP001629246"/>
    </source>
</evidence>
<protein>
    <submittedName>
        <fullName evidence="3">Alpha/beta hydrolase</fullName>
    </submittedName>
</protein>
<sequence length="293" mass="31144">MHQSTSKIETTQLRVICAEQDCEAGYNLKAAFPDFPEVLQAWQKASAEIAPSMLSDAHIAYGAQPLQTFDVYRAAGADRPLLVFIHGGYWQGGDKSDIGFIAAPYVRAGISVAVMNYSLAPQAGIEQMTAEVHAMLRHIKGMASQLGIDTGRISLMGHSAGGHLAAYVAADLAADNAAASNPQALKAVFAISGLFDLLPLIPTSLNKALTLDTRRAEQLSPVLMAGPSGTRVHTIIGEHETGQFHIQAAVIANCWPQVVAHHVVPATHHYTVLWPLADADSPVCQAVIAEILA</sequence>
<dbReference type="Proteomes" id="UP001629246">
    <property type="component" value="Unassembled WGS sequence"/>
</dbReference>
<dbReference type="InterPro" id="IPR050300">
    <property type="entry name" value="GDXG_lipolytic_enzyme"/>
</dbReference>
<dbReference type="Pfam" id="PF20434">
    <property type="entry name" value="BD-FAE"/>
    <property type="match status" value="1"/>
</dbReference>
<dbReference type="EMBL" id="JAQQFM010000006">
    <property type="protein sequence ID" value="MFL9925377.1"/>
    <property type="molecule type" value="Genomic_DNA"/>
</dbReference>
<evidence type="ECO:0000313" key="3">
    <source>
        <dbReference type="EMBL" id="MFL9925377.1"/>
    </source>
</evidence>
<feature type="domain" description="BD-FAE-like" evidence="2">
    <location>
        <begin position="70"/>
        <end position="201"/>
    </location>
</feature>
<gene>
    <name evidence="3" type="ORF">PQR62_13955</name>
</gene>
<evidence type="ECO:0000259" key="2">
    <source>
        <dbReference type="Pfam" id="PF20434"/>
    </source>
</evidence>
<comment type="caution">
    <text evidence="3">The sequence shown here is derived from an EMBL/GenBank/DDBJ whole genome shotgun (WGS) entry which is preliminary data.</text>
</comment>